<name>A0A0S2HXY7_9BACT</name>
<protein>
    <submittedName>
        <fullName evidence="3">Uncharacterized protein</fullName>
    </submittedName>
</protein>
<accession>A0A0S2HXY7</accession>
<gene>
    <name evidence="3" type="ORF">L21SP5_01217</name>
</gene>
<dbReference type="RefSeq" id="WP_057952385.1">
    <property type="nucleotide sequence ID" value="NZ_CP013118.1"/>
</dbReference>
<keyword evidence="4" id="KW-1185">Reference proteome</keyword>
<dbReference type="AlphaFoldDB" id="A0A0S2HXY7"/>
<reference evidence="3 4" key="1">
    <citation type="submission" date="2015-11" db="EMBL/GenBank/DDBJ databases">
        <title>Description and complete genome sequence of a novel strain predominating in hypersaline microbial mats and representing a new family of the Bacteriodetes phylum.</title>
        <authorList>
            <person name="Spring S."/>
            <person name="Bunk B."/>
            <person name="Sproer C."/>
            <person name="Klenk H.-P."/>
        </authorList>
    </citation>
    <scope>NUCLEOTIDE SEQUENCE [LARGE SCALE GENOMIC DNA]</scope>
    <source>
        <strain evidence="3 4">L21-Spi-D4</strain>
    </source>
</reference>
<feature type="transmembrane region" description="Helical" evidence="2">
    <location>
        <begin position="42"/>
        <end position="60"/>
    </location>
</feature>
<dbReference type="Proteomes" id="UP000064893">
    <property type="component" value="Chromosome"/>
</dbReference>
<evidence type="ECO:0000313" key="4">
    <source>
        <dbReference type="Proteomes" id="UP000064893"/>
    </source>
</evidence>
<keyword evidence="2" id="KW-1133">Transmembrane helix</keyword>
<feature type="coiled-coil region" evidence="1">
    <location>
        <begin position="66"/>
        <end position="93"/>
    </location>
</feature>
<dbReference type="STRING" id="1307839.L21SP5_01217"/>
<dbReference type="KEGG" id="blq:L21SP5_01217"/>
<evidence type="ECO:0000313" key="3">
    <source>
        <dbReference type="EMBL" id="ALO14872.1"/>
    </source>
</evidence>
<proteinExistence type="predicted"/>
<dbReference type="EMBL" id="CP013118">
    <property type="protein sequence ID" value="ALO14872.1"/>
    <property type="molecule type" value="Genomic_DNA"/>
</dbReference>
<keyword evidence="2" id="KW-0472">Membrane</keyword>
<dbReference type="OrthoDB" id="1120747at2"/>
<evidence type="ECO:0000256" key="1">
    <source>
        <dbReference type="SAM" id="Coils"/>
    </source>
</evidence>
<sequence length="176" mass="20997">MNIEEYINKNRGQLDNKVADKARIWAGIADIQARKKTRRIKITQWVAASLVILLVTGILLRHEMVMQQHVDNLSQINTELAKKEQHYQQQINQKWNQFQQIPAHSSPLESMLIDELKELDTLYKQGLKDIKKNPDNDRAVMILLETYEKRLRILEKLIYERHKQIRYEKRNENIEL</sequence>
<keyword evidence="1" id="KW-0175">Coiled coil</keyword>
<organism evidence="3 4">
    <name type="scientific">Salinivirga cyanobacteriivorans</name>
    <dbReference type="NCBI Taxonomy" id="1307839"/>
    <lineage>
        <taxon>Bacteria</taxon>
        <taxon>Pseudomonadati</taxon>
        <taxon>Bacteroidota</taxon>
        <taxon>Bacteroidia</taxon>
        <taxon>Bacteroidales</taxon>
        <taxon>Salinivirgaceae</taxon>
        <taxon>Salinivirga</taxon>
    </lineage>
</organism>
<keyword evidence="2" id="KW-0812">Transmembrane</keyword>
<evidence type="ECO:0000256" key="2">
    <source>
        <dbReference type="SAM" id="Phobius"/>
    </source>
</evidence>